<feature type="domain" description="C2H2-type" evidence="7">
    <location>
        <begin position="10"/>
        <end position="37"/>
    </location>
</feature>
<dbReference type="Ensembl" id="ENSSRHT00000101872.1">
    <property type="protein sequence ID" value="ENSSRHP00000099184.1"/>
    <property type="gene ID" value="ENSSRHG00000048674.1"/>
</dbReference>
<keyword evidence="3 6" id="KW-0863">Zinc-finger</keyword>
<evidence type="ECO:0000313" key="9">
    <source>
        <dbReference type="Proteomes" id="UP000472270"/>
    </source>
</evidence>
<dbReference type="Pfam" id="PF13465">
    <property type="entry name" value="zf-H2C2_2"/>
    <property type="match status" value="1"/>
</dbReference>
<name>A0A673NAT4_9TELE</name>
<dbReference type="GO" id="GO:0000978">
    <property type="term" value="F:RNA polymerase II cis-regulatory region sequence-specific DNA binding"/>
    <property type="evidence" value="ECO:0007669"/>
    <property type="project" value="TreeGrafter"/>
</dbReference>
<dbReference type="SUPFAM" id="SSF57667">
    <property type="entry name" value="beta-beta-alpha zinc fingers"/>
    <property type="match status" value="1"/>
</dbReference>
<keyword evidence="9" id="KW-1185">Reference proteome</keyword>
<evidence type="ECO:0000256" key="1">
    <source>
        <dbReference type="ARBA" id="ARBA00022723"/>
    </source>
</evidence>
<keyword evidence="1" id="KW-0479">Metal-binding</keyword>
<evidence type="ECO:0000256" key="6">
    <source>
        <dbReference type="PROSITE-ProRule" id="PRU00042"/>
    </source>
</evidence>
<dbReference type="SMART" id="SM00355">
    <property type="entry name" value="ZnF_C2H2"/>
    <property type="match status" value="2"/>
</dbReference>
<dbReference type="AlphaFoldDB" id="A0A673NAT4"/>
<keyword evidence="5" id="KW-0539">Nucleus</keyword>
<accession>A0A673NAT4</accession>
<sequence>MQGHRGEKRYICPHCEKGFVDLGNFKRHKLIHTGERPFECKECGKRFTQSAHLKKHVNTQHVT</sequence>
<keyword evidence="4" id="KW-0862">Zinc</keyword>
<dbReference type="FunFam" id="3.30.160.60:FF:000538">
    <property type="entry name" value="zinc finger protein 853"/>
    <property type="match status" value="1"/>
</dbReference>
<dbReference type="InterPro" id="IPR036236">
    <property type="entry name" value="Znf_C2H2_sf"/>
</dbReference>
<dbReference type="PROSITE" id="PS00028">
    <property type="entry name" value="ZINC_FINGER_C2H2_1"/>
    <property type="match status" value="2"/>
</dbReference>
<evidence type="ECO:0000256" key="2">
    <source>
        <dbReference type="ARBA" id="ARBA00022737"/>
    </source>
</evidence>
<dbReference type="PANTHER" id="PTHR23235">
    <property type="entry name" value="KRUEPPEL-LIKE TRANSCRIPTION FACTOR"/>
    <property type="match status" value="1"/>
</dbReference>
<evidence type="ECO:0000313" key="8">
    <source>
        <dbReference type="Ensembl" id="ENSSRHP00000099184.1"/>
    </source>
</evidence>
<reference evidence="8" key="2">
    <citation type="submission" date="2025-09" db="UniProtKB">
        <authorList>
            <consortium name="Ensembl"/>
        </authorList>
    </citation>
    <scope>IDENTIFICATION</scope>
</reference>
<evidence type="ECO:0000256" key="4">
    <source>
        <dbReference type="ARBA" id="ARBA00022833"/>
    </source>
</evidence>
<evidence type="ECO:0000256" key="3">
    <source>
        <dbReference type="ARBA" id="ARBA00022771"/>
    </source>
</evidence>
<dbReference type="Proteomes" id="UP000472270">
    <property type="component" value="Unassembled WGS sequence"/>
</dbReference>
<evidence type="ECO:0000256" key="5">
    <source>
        <dbReference type="ARBA" id="ARBA00023242"/>
    </source>
</evidence>
<dbReference type="PROSITE" id="PS50157">
    <property type="entry name" value="ZINC_FINGER_C2H2_2"/>
    <property type="match status" value="2"/>
</dbReference>
<keyword evidence="2" id="KW-0677">Repeat</keyword>
<organism evidence="8 9">
    <name type="scientific">Sinocyclocheilus rhinocerous</name>
    <dbReference type="NCBI Taxonomy" id="307959"/>
    <lineage>
        <taxon>Eukaryota</taxon>
        <taxon>Metazoa</taxon>
        <taxon>Chordata</taxon>
        <taxon>Craniata</taxon>
        <taxon>Vertebrata</taxon>
        <taxon>Euteleostomi</taxon>
        <taxon>Actinopterygii</taxon>
        <taxon>Neopterygii</taxon>
        <taxon>Teleostei</taxon>
        <taxon>Ostariophysi</taxon>
        <taxon>Cypriniformes</taxon>
        <taxon>Cyprinidae</taxon>
        <taxon>Cyprininae</taxon>
        <taxon>Sinocyclocheilus</taxon>
    </lineage>
</organism>
<evidence type="ECO:0000259" key="7">
    <source>
        <dbReference type="PROSITE" id="PS50157"/>
    </source>
</evidence>
<dbReference type="Gene3D" id="3.30.160.60">
    <property type="entry name" value="Classic Zinc Finger"/>
    <property type="match status" value="2"/>
</dbReference>
<protein>
    <recommendedName>
        <fullName evidence="7">C2H2-type domain-containing protein</fullName>
    </recommendedName>
</protein>
<dbReference type="PANTHER" id="PTHR23235:SF142">
    <property type="entry name" value="ZINC FINGER PROTEIN 384"/>
    <property type="match status" value="1"/>
</dbReference>
<dbReference type="GO" id="GO:0000981">
    <property type="term" value="F:DNA-binding transcription factor activity, RNA polymerase II-specific"/>
    <property type="evidence" value="ECO:0007669"/>
    <property type="project" value="TreeGrafter"/>
</dbReference>
<proteinExistence type="predicted"/>
<dbReference type="InterPro" id="IPR013087">
    <property type="entry name" value="Znf_C2H2_type"/>
</dbReference>
<reference evidence="8" key="1">
    <citation type="submission" date="2025-08" db="UniProtKB">
        <authorList>
            <consortium name="Ensembl"/>
        </authorList>
    </citation>
    <scope>IDENTIFICATION</scope>
</reference>
<dbReference type="GO" id="GO:0008270">
    <property type="term" value="F:zinc ion binding"/>
    <property type="evidence" value="ECO:0007669"/>
    <property type="project" value="UniProtKB-KW"/>
</dbReference>
<feature type="domain" description="C2H2-type" evidence="7">
    <location>
        <begin position="38"/>
        <end position="63"/>
    </location>
</feature>
<dbReference type="FunFam" id="3.30.160.60:FF:002343">
    <property type="entry name" value="Zinc finger protein 33A"/>
    <property type="match status" value="1"/>
</dbReference>